<dbReference type="InterPro" id="IPR026898">
    <property type="entry name" value="PrsW"/>
</dbReference>
<feature type="transmembrane region" description="Helical" evidence="1">
    <location>
        <begin position="124"/>
        <end position="140"/>
    </location>
</feature>
<accession>X1B6T5</accession>
<sequence>IIPIIEEIAKIFPLLILLGNFVRINNKKKNIVTNLIPTHRTFILLGGFYGATFDLFEQFLSFSILSNPPKGYLTSALTNQEIIDVLINSRTIFPLHTITSMILAFGIGYVFISRKDKRKILPRIFLGLSFFASVGFHAYWNYNFQVFSEKFILSQLQIMGYISYAAFGFFALWILLRIPRLCPSCYSEHRTKNCEKIGKTFNKYKKRIQKKKRVSRLFENSTEMLRCPECQYPFYNGEFCGNCWSFPKLQCENCNQVVPAFSRNCWACGSDIPTLFEKWDHHR</sequence>
<evidence type="ECO:0000256" key="1">
    <source>
        <dbReference type="SAM" id="Phobius"/>
    </source>
</evidence>
<gene>
    <name evidence="2" type="ORF">S01H4_44293</name>
</gene>
<feature type="non-terminal residue" evidence="2">
    <location>
        <position position="1"/>
    </location>
</feature>
<name>X1B6T5_9ZZZZ</name>
<keyword evidence="1" id="KW-0472">Membrane</keyword>
<proteinExistence type="predicted"/>
<protein>
    <recommendedName>
        <fullName evidence="3">DZANK-type domain-containing protein</fullName>
    </recommendedName>
</protein>
<comment type="caution">
    <text evidence="2">The sequence shown here is derived from an EMBL/GenBank/DDBJ whole genome shotgun (WGS) entry which is preliminary data.</text>
</comment>
<feature type="non-terminal residue" evidence="2">
    <location>
        <position position="283"/>
    </location>
</feature>
<dbReference type="AlphaFoldDB" id="X1B6T5"/>
<keyword evidence="1" id="KW-1133">Transmembrane helix</keyword>
<dbReference type="GO" id="GO:0008233">
    <property type="term" value="F:peptidase activity"/>
    <property type="evidence" value="ECO:0007669"/>
    <property type="project" value="InterPro"/>
</dbReference>
<feature type="transmembrane region" description="Helical" evidence="1">
    <location>
        <begin position="152"/>
        <end position="176"/>
    </location>
</feature>
<reference evidence="2" key="1">
    <citation type="journal article" date="2014" name="Front. Microbiol.">
        <title>High frequency of phylogenetically diverse reductive dehalogenase-homologous genes in deep subseafloor sedimentary metagenomes.</title>
        <authorList>
            <person name="Kawai M."/>
            <person name="Futagami T."/>
            <person name="Toyoda A."/>
            <person name="Takaki Y."/>
            <person name="Nishi S."/>
            <person name="Hori S."/>
            <person name="Arai W."/>
            <person name="Tsubouchi T."/>
            <person name="Morono Y."/>
            <person name="Uchiyama I."/>
            <person name="Ito T."/>
            <person name="Fujiyama A."/>
            <person name="Inagaki F."/>
            <person name="Takami H."/>
        </authorList>
    </citation>
    <scope>NUCLEOTIDE SEQUENCE</scope>
    <source>
        <strain evidence="2">Expedition CK06-06</strain>
    </source>
</reference>
<feature type="transmembrane region" description="Helical" evidence="1">
    <location>
        <begin position="92"/>
        <end position="112"/>
    </location>
</feature>
<evidence type="ECO:0008006" key="3">
    <source>
        <dbReference type="Google" id="ProtNLM"/>
    </source>
</evidence>
<keyword evidence="1" id="KW-0812">Transmembrane</keyword>
<dbReference type="EMBL" id="BART01024544">
    <property type="protein sequence ID" value="GAG90820.1"/>
    <property type="molecule type" value="Genomic_DNA"/>
</dbReference>
<evidence type="ECO:0000313" key="2">
    <source>
        <dbReference type="EMBL" id="GAG90820.1"/>
    </source>
</evidence>
<dbReference type="Pfam" id="PF13367">
    <property type="entry name" value="PrsW-protease"/>
    <property type="match status" value="1"/>
</dbReference>
<organism evidence="2">
    <name type="scientific">marine sediment metagenome</name>
    <dbReference type="NCBI Taxonomy" id="412755"/>
    <lineage>
        <taxon>unclassified sequences</taxon>
        <taxon>metagenomes</taxon>
        <taxon>ecological metagenomes</taxon>
    </lineage>
</organism>